<protein>
    <submittedName>
        <fullName evidence="4">Cilia- and flagella-associated protein 251-like</fullName>
    </submittedName>
</protein>
<evidence type="ECO:0000256" key="1">
    <source>
        <dbReference type="SAM" id="MobiDB-lite"/>
    </source>
</evidence>
<dbReference type="AlphaFoldDB" id="A0A6P8GU78"/>
<feature type="region of interest" description="Disordered" evidence="1">
    <location>
        <begin position="240"/>
        <end position="288"/>
    </location>
</feature>
<feature type="compositionally biased region" description="Basic residues" evidence="1">
    <location>
        <begin position="444"/>
        <end position="467"/>
    </location>
</feature>
<organism evidence="3 4">
    <name type="scientific">Clupea harengus</name>
    <name type="common">Atlantic herring</name>
    <dbReference type="NCBI Taxonomy" id="7950"/>
    <lineage>
        <taxon>Eukaryota</taxon>
        <taxon>Metazoa</taxon>
        <taxon>Chordata</taxon>
        <taxon>Craniata</taxon>
        <taxon>Vertebrata</taxon>
        <taxon>Euteleostomi</taxon>
        <taxon>Actinopterygii</taxon>
        <taxon>Neopterygii</taxon>
        <taxon>Teleostei</taxon>
        <taxon>Clupei</taxon>
        <taxon>Clupeiformes</taxon>
        <taxon>Clupeoidei</taxon>
        <taxon>Clupeidae</taxon>
        <taxon>Clupea</taxon>
    </lineage>
</organism>
<dbReference type="RefSeq" id="XP_031438340.2">
    <property type="nucleotide sequence ID" value="XM_031582480.2"/>
</dbReference>
<feature type="compositionally biased region" description="Polar residues" evidence="1">
    <location>
        <begin position="339"/>
        <end position="361"/>
    </location>
</feature>
<keyword evidence="3" id="KW-1185">Reference proteome</keyword>
<feature type="region of interest" description="Disordered" evidence="1">
    <location>
        <begin position="339"/>
        <end position="368"/>
    </location>
</feature>
<feature type="compositionally biased region" description="Basic and acidic residues" evidence="1">
    <location>
        <begin position="140"/>
        <end position="184"/>
    </location>
</feature>
<gene>
    <name evidence="4" type="primary">LOC105897485</name>
</gene>
<reference evidence="4" key="1">
    <citation type="submission" date="2025-08" db="UniProtKB">
        <authorList>
            <consortium name="RefSeq"/>
        </authorList>
    </citation>
    <scope>IDENTIFICATION</scope>
</reference>
<feature type="region of interest" description="Disordered" evidence="1">
    <location>
        <begin position="36"/>
        <end position="218"/>
    </location>
</feature>
<feature type="compositionally biased region" description="Basic and acidic residues" evidence="1">
    <location>
        <begin position="65"/>
        <end position="74"/>
    </location>
</feature>
<name>A0A6P8GU78_CLUHA</name>
<dbReference type="KEGG" id="char:105897485"/>
<feature type="region of interest" description="Disordered" evidence="1">
    <location>
        <begin position="428"/>
        <end position="477"/>
    </location>
</feature>
<evidence type="ECO:0000313" key="3">
    <source>
        <dbReference type="Proteomes" id="UP000515152"/>
    </source>
</evidence>
<keyword evidence="2" id="KW-0732">Signal</keyword>
<feature type="compositionally biased region" description="Polar residues" evidence="1">
    <location>
        <begin position="240"/>
        <end position="255"/>
    </location>
</feature>
<feature type="compositionally biased region" description="Basic and acidic residues" evidence="1">
    <location>
        <begin position="84"/>
        <end position="119"/>
    </location>
</feature>
<proteinExistence type="predicted"/>
<feature type="compositionally biased region" description="Acidic residues" evidence="1">
    <location>
        <begin position="47"/>
        <end position="61"/>
    </location>
</feature>
<dbReference type="GeneID" id="105897485"/>
<accession>A0A6P8GU78</accession>
<evidence type="ECO:0000313" key="4">
    <source>
        <dbReference type="RefSeq" id="XP_031438340.2"/>
    </source>
</evidence>
<feature type="chain" id="PRO_5035257201" evidence="2">
    <location>
        <begin position="18"/>
        <end position="496"/>
    </location>
</feature>
<dbReference type="Proteomes" id="UP000515152">
    <property type="component" value="Chromosome 16"/>
</dbReference>
<evidence type="ECO:0000256" key="2">
    <source>
        <dbReference type="SAM" id="SignalP"/>
    </source>
</evidence>
<feature type="compositionally biased region" description="Basic and acidic residues" evidence="1">
    <location>
        <begin position="192"/>
        <end position="211"/>
    </location>
</feature>
<sequence>MQLVNLLFLVNVLPAHCYVSQPSLSTTAMEDWEDVAESWPIRTEDPLREEEEEESREEDAGDYGPWRERKPGNEEREEDVSLDGEGKDMGRKEVEQRGEEKDRKEMKEEVMAEYEKQTDTKSQGSLILERGDQDEMPTDEQGRAEDQRRERQAHHPGEDERGMKRDEAEGQTVKEKEEVMRVREEGEEEERMDGWKEAEGEGKEKKEEEHSVSAVSLVSESIPHSTAEILLAVPAVPVSQETPPLLTPSTNSQSEAADDHMTHQPSPSVAPRNTLPPQPSAEPQEAMLLANRLSSHDDLTKLQNVMENSQPVHMREVEPIPTTMQVQVSPISKAVISTTDNPESEARYNTHTTQPGTSSGKNKQKLSQKAIRRKIIRKPKSNQTAQVVKSKVQRTVTKLSQNLKQQPLSPLNKAIPNQLNTTTLNKTQGEMTLKPNNNNNNNKQLKKRKDKITRSLKKDKKEKKNKKEKKEEVPTTPYFPFFKDDYCPTDCACYGR</sequence>
<feature type="signal peptide" evidence="2">
    <location>
        <begin position="1"/>
        <end position="17"/>
    </location>
</feature>